<dbReference type="Proteomes" id="UP000054783">
    <property type="component" value="Unassembled WGS sequence"/>
</dbReference>
<evidence type="ECO:0000313" key="1">
    <source>
        <dbReference type="EMBL" id="KRY12834.1"/>
    </source>
</evidence>
<evidence type="ECO:0000313" key="2">
    <source>
        <dbReference type="Proteomes" id="UP000054783"/>
    </source>
</evidence>
<dbReference type="AlphaFoldDB" id="A0A0V0ZKF4"/>
<gene>
    <name evidence="1" type="ORF">T12_592</name>
</gene>
<sequence>MDYIINIELVHTPSCAGFRIHHTSLVVRVAISAFGEFCVDKYVITKHYHQLMPLSLATSGFIDAVKGNLAKLGVKVRIIEASVKIRNHVDRHHKALPPVDAAQFGDVRIHFSSGFIDAVKGNMANSEFIDAVKGNRSNLKRRSRLGKYEDKQPQALPPGYAPGQIKICIFPQAMPQAIYSTIFDLRGDLCKFLIASALGVASGYAPGQIKICIFPQAIPQAFYSTIFDLRALGVASGYAPGQIKICIFPQATPKAFYCTIFAFREICKFSFPLRAVPQVFRKLALCYVLLHFHI</sequence>
<dbReference type="EMBL" id="JYDQ01000155">
    <property type="protein sequence ID" value="KRY12834.1"/>
    <property type="molecule type" value="Genomic_DNA"/>
</dbReference>
<keyword evidence="2" id="KW-1185">Reference proteome</keyword>
<accession>A0A0V0ZKF4</accession>
<organism evidence="1 2">
    <name type="scientific">Trichinella patagoniensis</name>
    <dbReference type="NCBI Taxonomy" id="990121"/>
    <lineage>
        <taxon>Eukaryota</taxon>
        <taxon>Metazoa</taxon>
        <taxon>Ecdysozoa</taxon>
        <taxon>Nematoda</taxon>
        <taxon>Enoplea</taxon>
        <taxon>Dorylaimia</taxon>
        <taxon>Trichinellida</taxon>
        <taxon>Trichinellidae</taxon>
        <taxon>Trichinella</taxon>
    </lineage>
</organism>
<proteinExistence type="predicted"/>
<dbReference type="OrthoDB" id="10450690at2759"/>
<name>A0A0V0ZKF4_9BILA</name>
<reference evidence="1 2" key="1">
    <citation type="submission" date="2015-01" db="EMBL/GenBank/DDBJ databases">
        <title>Evolution of Trichinella species and genotypes.</title>
        <authorList>
            <person name="Korhonen P.K."/>
            <person name="Edoardo P."/>
            <person name="Giuseppe L.R."/>
            <person name="Gasser R.B."/>
        </authorList>
    </citation>
    <scope>NUCLEOTIDE SEQUENCE [LARGE SCALE GENOMIC DNA]</scope>
    <source>
        <strain evidence="1">ISS2496</strain>
    </source>
</reference>
<comment type="caution">
    <text evidence="1">The sequence shown here is derived from an EMBL/GenBank/DDBJ whole genome shotgun (WGS) entry which is preliminary data.</text>
</comment>
<protein>
    <submittedName>
        <fullName evidence="1">Uncharacterized protein</fullName>
    </submittedName>
</protein>